<gene>
    <name evidence="1" type="ORF">M514_19186</name>
</gene>
<name>A0A085NGF7_9BILA</name>
<accession>A0A085NGF7</accession>
<dbReference type="EMBL" id="KL367503">
    <property type="protein sequence ID" value="KFD68553.1"/>
    <property type="molecule type" value="Genomic_DNA"/>
</dbReference>
<reference evidence="1" key="1">
    <citation type="journal article" date="2014" name="Nat. Genet.">
        <title>Genome and transcriptome of the porcine whipworm Trichuris suis.</title>
        <authorList>
            <person name="Jex A.R."/>
            <person name="Nejsum P."/>
            <person name="Schwarz E.M."/>
            <person name="Hu L."/>
            <person name="Young N.D."/>
            <person name="Hall R.S."/>
            <person name="Korhonen P.K."/>
            <person name="Liao S."/>
            <person name="Thamsborg S."/>
            <person name="Xia J."/>
            <person name="Xu P."/>
            <person name="Wang S."/>
            <person name="Scheerlinck J.P."/>
            <person name="Hofmann A."/>
            <person name="Sternberg P.W."/>
            <person name="Wang J."/>
            <person name="Gasser R.B."/>
        </authorList>
    </citation>
    <scope>NUCLEOTIDE SEQUENCE [LARGE SCALE GENOMIC DNA]</scope>
    <source>
        <strain evidence="1">DCEP-RM93F</strain>
    </source>
</reference>
<protein>
    <submittedName>
        <fullName evidence="1">Uncharacterized protein</fullName>
    </submittedName>
</protein>
<feature type="non-terminal residue" evidence="1">
    <location>
        <position position="1"/>
    </location>
</feature>
<sequence>PRSRRCSPSDLSAQHIHAYRPPKETFEHCSTMAHNYVDMNMAERYVSTPTPTGANLYAHLTALQHFPSSISSFTAEPRLSQPTVTGDGVRIIE</sequence>
<dbReference type="Proteomes" id="UP000030758">
    <property type="component" value="Unassembled WGS sequence"/>
</dbReference>
<evidence type="ECO:0000313" key="1">
    <source>
        <dbReference type="EMBL" id="KFD68553.1"/>
    </source>
</evidence>
<proteinExistence type="predicted"/>
<organism evidence="1">
    <name type="scientific">Trichuris suis</name>
    <name type="common">pig whipworm</name>
    <dbReference type="NCBI Taxonomy" id="68888"/>
    <lineage>
        <taxon>Eukaryota</taxon>
        <taxon>Metazoa</taxon>
        <taxon>Ecdysozoa</taxon>
        <taxon>Nematoda</taxon>
        <taxon>Enoplea</taxon>
        <taxon>Dorylaimia</taxon>
        <taxon>Trichinellida</taxon>
        <taxon>Trichuridae</taxon>
        <taxon>Trichuris</taxon>
    </lineage>
</organism>
<dbReference type="AlphaFoldDB" id="A0A085NGF7"/>